<dbReference type="PANTHER" id="PTHR21581">
    <property type="entry name" value="D-ALANYL-D-ALANINE CARBOXYPEPTIDASE"/>
    <property type="match status" value="1"/>
</dbReference>
<sequence>MERFAMGARVRSGVATGVWLLCAALLLLSAPAEAKRRSTKAGGWAPPQSAMVLDPVSGKVLYGLDVDGQRHPASLTKVMTLYLLFEQIEKGAMKLDTPLQVSYFATTQAPSRLGVKKGETISVDDAIKAIVTRSANDVAVVIAENLAGTEKAFAEKMTEKAQELGMRNTLFVNASGLPNKQQITTARDLALLGKAVRERFPDLFGYFATKSFEYAGAKVPSHNRLMNRLEGMDGIKTGFTNASGFNLLASVRRGDRSVIAVVMGGTTQKSRDDKMAELVNRTIGDAAPAPVLVAGAAKDAPLAYAASAPLVFPPQTASVAKPAARPEPLPGAATAATPAASSALIAAAQVPAKTVPATSGAATNAVALDPAAAPAKAVDLDPVTTASIMTAPAGGSHMPMILSVLGALALGCGVVARRRFGLALPGSATLSTAGVVARVVAVHVRETAAETAVGSRIQVLTSNIRNRAPWPRRSPAAIGASLPAMDMASAGPANEAATAGPWMPPGAIR</sequence>
<reference evidence="11" key="1">
    <citation type="journal article" date="2014" name="Int. J. Syst. Evol. Microbiol.">
        <title>Complete genome sequence of Corynebacterium casei LMG S-19264T (=DSM 44701T), isolated from a smear-ripened cheese.</title>
        <authorList>
            <consortium name="US DOE Joint Genome Institute (JGI-PGF)"/>
            <person name="Walter F."/>
            <person name="Albersmeier A."/>
            <person name="Kalinowski J."/>
            <person name="Ruckert C."/>
        </authorList>
    </citation>
    <scope>NUCLEOTIDE SEQUENCE</scope>
    <source>
        <strain evidence="11">CGMCC 1.12214</strain>
    </source>
</reference>
<keyword evidence="4" id="KW-0133">Cell shape</keyword>
<feature type="active site" description="Proton acceptor" evidence="7">
    <location>
        <position position="77"/>
    </location>
</feature>
<keyword evidence="6" id="KW-0961">Cell wall biogenesis/degradation</keyword>
<evidence type="ECO:0000313" key="11">
    <source>
        <dbReference type="EMBL" id="GGH17702.1"/>
    </source>
</evidence>
<dbReference type="Proteomes" id="UP000603912">
    <property type="component" value="Unassembled WGS sequence"/>
</dbReference>
<evidence type="ECO:0000313" key="12">
    <source>
        <dbReference type="Proteomes" id="UP000603912"/>
    </source>
</evidence>
<keyword evidence="3" id="KW-0378">Hydrolase</keyword>
<dbReference type="InterPro" id="IPR001967">
    <property type="entry name" value="Peptidase_S11_N"/>
</dbReference>
<feature type="active site" description="Acyl-ester intermediate" evidence="7">
    <location>
        <position position="74"/>
    </location>
</feature>
<dbReference type="InterPro" id="IPR012338">
    <property type="entry name" value="Beta-lactam/transpept-like"/>
</dbReference>
<evidence type="ECO:0000259" key="10">
    <source>
        <dbReference type="Pfam" id="PF00768"/>
    </source>
</evidence>
<evidence type="ECO:0000256" key="8">
    <source>
        <dbReference type="PIRSR" id="PIRSR618044-2"/>
    </source>
</evidence>
<evidence type="ECO:0000256" key="6">
    <source>
        <dbReference type="ARBA" id="ARBA00023316"/>
    </source>
</evidence>
<reference evidence="11" key="2">
    <citation type="submission" date="2020-09" db="EMBL/GenBank/DDBJ databases">
        <authorList>
            <person name="Sun Q."/>
            <person name="Zhou Y."/>
        </authorList>
    </citation>
    <scope>NUCLEOTIDE SEQUENCE</scope>
    <source>
        <strain evidence="11">CGMCC 1.12214</strain>
    </source>
</reference>
<dbReference type="GO" id="GO:0006508">
    <property type="term" value="P:proteolysis"/>
    <property type="evidence" value="ECO:0007669"/>
    <property type="project" value="InterPro"/>
</dbReference>
<dbReference type="AlphaFoldDB" id="A0A917I7I8"/>
<keyword evidence="12" id="KW-1185">Reference proteome</keyword>
<proteinExistence type="inferred from homology"/>
<evidence type="ECO:0000256" key="7">
    <source>
        <dbReference type="PIRSR" id="PIRSR618044-1"/>
    </source>
</evidence>
<evidence type="ECO:0000256" key="9">
    <source>
        <dbReference type="RuleBase" id="RU004016"/>
    </source>
</evidence>
<feature type="active site" evidence="7">
    <location>
        <position position="134"/>
    </location>
</feature>
<dbReference type="InterPro" id="IPR018044">
    <property type="entry name" value="Peptidase_S11"/>
</dbReference>
<dbReference type="SUPFAM" id="SSF56601">
    <property type="entry name" value="beta-lactamase/transpeptidase-like"/>
    <property type="match status" value="1"/>
</dbReference>
<dbReference type="GO" id="GO:0071555">
    <property type="term" value="P:cell wall organization"/>
    <property type="evidence" value="ECO:0007669"/>
    <property type="project" value="UniProtKB-KW"/>
</dbReference>
<comment type="caution">
    <text evidence="11">The sequence shown here is derived from an EMBL/GenBank/DDBJ whole genome shotgun (WGS) entry which is preliminary data.</text>
</comment>
<evidence type="ECO:0000256" key="2">
    <source>
        <dbReference type="ARBA" id="ARBA00022729"/>
    </source>
</evidence>
<protein>
    <recommendedName>
        <fullName evidence="10">Peptidase S11 D-alanyl-D-alanine carboxypeptidase A N-terminal domain-containing protein</fullName>
    </recommendedName>
</protein>
<dbReference type="GO" id="GO:0008360">
    <property type="term" value="P:regulation of cell shape"/>
    <property type="evidence" value="ECO:0007669"/>
    <property type="project" value="UniProtKB-KW"/>
</dbReference>
<evidence type="ECO:0000256" key="1">
    <source>
        <dbReference type="ARBA" id="ARBA00007164"/>
    </source>
</evidence>
<comment type="similarity">
    <text evidence="1 9">Belongs to the peptidase S11 family.</text>
</comment>
<dbReference type="GO" id="GO:0009252">
    <property type="term" value="P:peptidoglycan biosynthetic process"/>
    <property type="evidence" value="ECO:0007669"/>
    <property type="project" value="UniProtKB-KW"/>
</dbReference>
<keyword evidence="5" id="KW-0573">Peptidoglycan synthesis</keyword>
<organism evidence="11 12">
    <name type="scientific">Alsobacter metallidurans</name>
    <dbReference type="NCBI Taxonomy" id="340221"/>
    <lineage>
        <taxon>Bacteria</taxon>
        <taxon>Pseudomonadati</taxon>
        <taxon>Pseudomonadota</taxon>
        <taxon>Alphaproteobacteria</taxon>
        <taxon>Hyphomicrobiales</taxon>
        <taxon>Alsobacteraceae</taxon>
        <taxon>Alsobacter</taxon>
    </lineage>
</organism>
<evidence type="ECO:0000256" key="5">
    <source>
        <dbReference type="ARBA" id="ARBA00022984"/>
    </source>
</evidence>
<feature type="binding site" evidence="8">
    <location>
        <position position="236"/>
    </location>
    <ligand>
        <name>substrate</name>
    </ligand>
</feature>
<gene>
    <name evidence="11" type="ORF">GCM10007036_19340</name>
</gene>
<name>A0A917I7I8_9HYPH</name>
<dbReference type="PANTHER" id="PTHR21581:SF6">
    <property type="entry name" value="TRAFFICKING PROTEIN PARTICLE COMPLEX SUBUNIT 12"/>
    <property type="match status" value="1"/>
</dbReference>
<feature type="domain" description="Peptidase S11 D-alanyl-D-alanine carboxypeptidase A N-terminal" evidence="10">
    <location>
        <begin position="48"/>
        <end position="266"/>
    </location>
</feature>
<evidence type="ECO:0000256" key="4">
    <source>
        <dbReference type="ARBA" id="ARBA00022960"/>
    </source>
</evidence>
<dbReference type="EMBL" id="BMES01000001">
    <property type="protein sequence ID" value="GGH17702.1"/>
    <property type="molecule type" value="Genomic_DNA"/>
</dbReference>
<evidence type="ECO:0000256" key="3">
    <source>
        <dbReference type="ARBA" id="ARBA00022801"/>
    </source>
</evidence>
<dbReference type="Gene3D" id="3.40.710.10">
    <property type="entry name" value="DD-peptidase/beta-lactamase superfamily"/>
    <property type="match status" value="1"/>
</dbReference>
<dbReference type="PRINTS" id="PR00725">
    <property type="entry name" value="DADACBPTASE1"/>
</dbReference>
<dbReference type="GO" id="GO:0009002">
    <property type="term" value="F:serine-type D-Ala-D-Ala carboxypeptidase activity"/>
    <property type="evidence" value="ECO:0007669"/>
    <property type="project" value="InterPro"/>
</dbReference>
<accession>A0A917I7I8</accession>
<dbReference type="Pfam" id="PF00768">
    <property type="entry name" value="Peptidase_S11"/>
    <property type="match status" value="1"/>
</dbReference>
<dbReference type="RefSeq" id="WP_188517407.1">
    <property type="nucleotide sequence ID" value="NZ_BMES01000001.1"/>
</dbReference>
<keyword evidence="2" id="KW-0732">Signal</keyword>